<proteinExistence type="predicted"/>
<dbReference type="InterPro" id="IPR029057">
    <property type="entry name" value="PRTase-like"/>
</dbReference>
<evidence type="ECO:0000256" key="2">
    <source>
        <dbReference type="ARBA" id="ARBA00022679"/>
    </source>
</evidence>
<protein>
    <submittedName>
        <fullName evidence="4">Phosphoribosyltransferase family protein</fullName>
    </submittedName>
</protein>
<feature type="domain" description="Phosphoribosyltransferase" evidence="3">
    <location>
        <begin position="22"/>
        <end position="155"/>
    </location>
</feature>
<evidence type="ECO:0000313" key="5">
    <source>
        <dbReference type="Proteomes" id="UP001176468"/>
    </source>
</evidence>
<evidence type="ECO:0000259" key="3">
    <source>
        <dbReference type="Pfam" id="PF00156"/>
    </source>
</evidence>
<comment type="caution">
    <text evidence="4">The sequence shown here is derived from an EMBL/GenBank/DDBJ whole genome shotgun (WGS) entry which is preliminary data.</text>
</comment>
<reference evidence="4" key="1">
    <citation type="submission" date="2023-07" db="EMBL/GenBank/DDBJ databases">
        <authorList>
            <person name="Kim M.K."/>
        </authorList>
    </citation>
    <scope>NUCLEOTIDE SEQUENCE</scope>
    <source>
        <strain evidence="4">CA1-15</strain>
    </source>
</reference>
<dbReference type="CDD" id="cd06223">
    <property type="entry name" value="PRTases_typeI"/>
    <property type="match status" value="1"/>
</dbReference>
<dbReference type="PANTHER" id="PTHR43363">
    <property type="entry name" value="HYPOXANTHINE PHOSPHORIBOSYLTRANSFERASE"/>
    <property type="match status" value="1"/>
</dbReference>
<accession>A0ABT8ZU36</accession>
<keyword evidence="2" id="KW-0808">Transferase</keyword>
<gene>
    <name evidence="4" type="ORF">Q5H94_00145</name>
</gene>
<dbReference type="EMBL" id="JAUQSZ010000001">
    <property type="protein sequence ID" value="MDO7840722.1"/>
    <property type="molecule type" value="Genomic_DNA"/>
</dbReference>
<name>A0ABT8ZU36_9SPHN</name>
<evidence type="ECO:0000313" key="4">
    <source>
        <dbReference type="EMBL" id="MDO7840722.1"/>
    </source>
</evidence>
<dbReference type="GO" id="GO:0016757">
    <property type="term" value="F:glycosyltransferase activity"/>
    <property type="evidence" value="ECO:0007669"/>
    <property type="project" value="UniProtKB-KW"/>
</dbReference>
<dbReference type="Gene3D" id="3.40.50.2020">
    <property type="match status" value="1"/>
</dbReference>
<dbReference type="Pfam" id="PF00156">
    <property type="entry name" value="Pribosyltran"/>
    <property type="match status" value="1"/>
</dbReference>
<keyword evidence="1 4" id="KW-0328">Glycosyltransferase</keyword>
<dbReference type="PANTHER" id="PTHR43363:SF1">
    <property type="entry name" value="HYPOXANTHINE-GUANINE PHOSPHORIBOSYLTRANSFERASE"/>
    <property type="match status" value="1"/>
</dbReference>
<dbReference type="Proteomes" id="UP001176468">
    <property type="component" value="Unassembled WGS sequence"/>
</dbReference>
<dbReference type="InterPro" id="IPR000836">
    <property type="entry name" value="PRTase_dom"/>
</dbReference>
<keyword evidence="5" id="KW-1185">Reference proteome</keyword>
<dbReference type="SUPFAM" id="SSF53271">
    <property type="entry name" value="PRTase-like"/>
    <property type="match status" value="1"/>
</dbReference>
<dbReference type="RefSeq" id="WP_304558916.1">
    <property type="nucleotide sequence ID" value="NZ_JAUQSZ010000001.1"/>
</dbReference>
<organism evidence="4 5">
    <name type="scientific">Sphingomonas immobilis</name>
    <dbReference type="NCBI Taxonomy" id="3063997"/>
    <lineage>
        <taxon>Bacteria</taxon>
        <taxon>Pseudomonadati</taxon>
        <taxon>Pseudomonadota</taxon>
        <taxon>Alphaproteobacteria</taxon>
        <taxon>Sphingomonadales</taxon>
        <taxon>Sphingomonadaceae</taxon>
        <taxon>Sphingomonas</taxon>
    </lineage>
</organism>
<sequence>MSNDAPQLHYITSEDFVADVRLVGQKIAADTWKPDFVVGVGRGGLVPAVYISHQLALPMLSVDHSSKVEEFADELLRKVAVKSAAGERLLFVDDINDTGGTITYIRELLAESGCKEDNLRFAVVLNNQRSKTAVDYWANMIDRAEDKRWFVFPWEAMGKGTAIVEEALSVPERLA</sequence>
<evidence type="ECO:0000256" key="1">
    <source>
        <dbReference type="ARBA" id="ARBA00022676"/>
    </source>
</evidence>